<dbReference type="PANTHER" id="PTHR30480:SF13">
    <property type="entry name" value="BETA-HEXOSAMINIDASE"/>
    <property type="match status" value="1"/>
</dbReference>
<gene>
    <name evidence="9" type="primary">nagZ</name>
    <name evidence="9" type="ORF">ACFPOF_10140</name>
</gene>
<dbReference type="Gene3D" id="3.20.20.300">
    <property type="entry name" value="Glycoside hydrolase, family 3, N-terminal domain"/>
    <property type="match status" value="1"/>
</dbReference>
<sequence length="454" mass="47519">MANMHLKPLVAFALCWTLLGTSACSKGSPENSPSASNTPVASPSATTSAPSASPSETPSETPAASPSKTPSPSPTSSSGTVDSDDGVNALIDRMTLEQKVGQMILAGVTGTKLDASAKAMIAEQHVGGIILFKNNFSGLTGSTRFVNDLKKANTSNPIPLFVSVDQEGGRVSRLPADFVAMPDAAKVGRTGKPELAKQMGKLLSEELALLGFNVDFAPVLDINSNPNNPVIGNRAFGSKADIVTRMGISVMQGLREGGTIGVVKHFPGHGDTSVDSHLDLPVVNKTTQQLEALEWMPFKAAIAEQADAVMVAHILFPKIDPDAPASFSKVIIGKQLRGTLGFDGVVITDDLTMGAIADHYGIAEAAVKSVEAGSDILLVAHGYDTAKSVYDKLLQAVRSGRISEKRINESVKRIVSLKTKYHLSDAPFAIPKASDIPNSAIRSWLKAVNGSGGK</sequence>
<keyword evidence="5 9" id="KW-0326">Glycosidase</keyword>
<dbReference type="Proteomes" id="UP001596113">
    <property type="component" value="Unassembled WGS sequence"/>
</dbReference>
<dbReference type="InterPro" id="IPR036962">
    <property type="entry name" value="Glyco_hydro_3_N_sf"/>
</dbReference>
<evidence type="ECO:0000313" key="9">
    <source>
        <dbReference type="EMBL" id="MFC5403090.1"/>
    </source>
</evidence>
<dbReference type="InterPro" id="IPR017853">
    <property type="entry name" value="GH"/>
</dbReference>
<name>A0ABW0HPD1_9BACL</name>
<proteinExistence type="inferred from homology"/>
<dbReference type="PANTHER" id="PTHR30480">
    <property type="entry name" value="BETA-HEXOSAMINIDASE-RELATED"/>
    <property type="match status" value="1"/>
</dbReference>
<dbReference type="EMBL" id="JBHSMI010000020">
    <property type="protein sequence ID" value="MFC5403090.1"/>
    <property type="molecule type" value="Genomic_DNA"/>
</dbReference>
<keyword evidence="4 9" id="KW-0378">Hydrolase</keyword>
<evidence type="ECO:0000256" key="1">
    <source>
        <dbReference type="ARBA" id="ARBA00001231"/>
    </source>
</evidence>
<accession>A0ABW0HPD1</accession>
<evidence type="ECO:0000256" key="7">
    <source>
        <dbReference type="SAM" id="SignalP"/>
    </source>
</evidence>
<feature type="region of interest" description="Disordered" evidence="6">
    <location>
        <begin position="24"/>
        <end position="86"/>
    </location>
</feature>
<dbReference type="GO" id="GO:0004563">
    <property type="term" value="F:beta-N-acetylhexosaminidase activity"/>
    <property type="evidence" value="ECO:0007669"/>
    <property type="project" value="UniProtKB-EC"/>
</dbReference>
<dbReference type="InterPro" id="IPR001764">
    <property type="entry name" value="Glyco_hydro_3_N"/>
</dbReference>
<organism evidence="9 10">
    <name type="scientific">Cohnella soli</name>
    <dbReference type="NCBI Taxonomy" id="425005"/>
    <lineage>
        <taxon>Bacteria</taxon>
        <taxon>Bacillati</taxon>
        <taxon>Bacillota</taxon>
        <taxon>Bacilli</taxon>
        <taxon>Bacillales</taxon>
        <taxon>Paenibacillaceae</taxon>
        <taxon>Cohnella</taxon>
    </lineage>
</organism>
<dbReference type="InterPro" id="IPR050226">
    <property type="entry name" value="NagZ_Beta-hexosaminidase"/>
</dbReference>
<dbReference type="RefSeq" id="WP_378132124.1">
    <property type="nucleotide sequence ID" value="NZ_JBHSMI010000020.1"/>
</dbReference>
<evidence type="ECO:0000259" key="8">
    <source>
        <dbReference type="Pfam" id="PF00933"/>
    </source>
</evidence>
<comment type="catalytic activity">
    <reaction evidence="1">
        <text>Hydrolysis of terminal non-reducing N-acetyl-D-hexosamine residues in N-acetyl-beta-D-hexosaminides.</text>
        <dbReference type="EC" id="3.2.1.52"/>
    </reaction>
</comment>
<evidence type="ECO:0000313" key="10">
    <source>
        <dbReference type="Proteomes" id="UP001596113"/>
    </source>
</evidence>
<keyword evidence="10" id="KW-1185">Reference proteome</keyword>
<dbReference type="Pfam" id="PF00933">
    <property type="entry name" value="Glyco_hydro_3"/>
    <property type="match status" value="1"/>
</dbReference>
<dbReference type="SUPFAM" id="SSF51445">
    <property type="entry name" value="(Trans)glycosidases"/>
    <property type="match status" value="1"/>
</dbReference>
<keyword evidence="7" id="KW-0732">Signal</keyword>
<reference evidence="10" key="1">
    <citation type="journal article" date="2019" name="Int. J. Syst. Evol. Microbiol.">
        <title>The Global Catalogue of Microorganisms (GCM) 10K type strain sequencing project: providing services to taxonomists for standard genome sequencing and annotation.</title>
        <authorList>
            <consortium name="The Broad Institute Genomics Platform"/>
            <consortium name="The Broad Institute Genome Sequencing Center for Infectious Disease"/>
            <person name="Wu L."/>
            <person name="Ma J."/>
        </authorList>
    </citation>
    <scope>NUCLEOTIDE SEQUENCE [LARGE SCALE GENOMIC DNA]</scope>
    <source>
        <strain evidence="10">CGMCC 1.18575</strain>
    </source>
</reference>
<evidence type="ECO:0000256" key="5">
    <source>
        <dbReference type="ARBA" id="ARBA00023295"/>
    </source>
</evidence>
<comment type="caution">
    <text evidence="9">The sequence shown here is derived from an EMBL/GenBank/DDBJ whole genome shotgun (WGS) entry which is preliminary data.</text>
</comment>
<feature type="domain" description="Glycoside hydrolase family 3 N-terminal" evidence="8">
    <location>
        <begin position="95"/>
        <end position="417"/>
    </location>
</feature>
<evidence type="ECO:0000256" key="4">
    <source>
        <dbReference type="ARBA" id="ARBA00022801"/>
    </source>
</evidence>
<evidence type="ECO:0000256" key="6">
    <source>
        <dbReference type="SAM" id="MobiDB-lite"/>
    </source>
</evidence>
<feature type="compositionally biased region" description="Low complexity" evidence="6">
    <location>
        <begin position="32"/>
        <end position="78"/>
    </location>
</feature>
<dbReference type="NCBIfam" id="NF003740">
    <property type="entry name" value="PRK05337.1"/>
    <property type="match status" value="1"/>
</dbReference>
<protein>
    <recommendedName>
        <fullName evidence="3">beta-N-acetylhexosaminidase</fullName>
        <ecNumber evidence="3">3.2.1.52</ecNumber>
    </recommendedName>
</protein>
<evidence type="ECO:0000256" key="2">
    <source>
        <dbReference type="ARBA" id="ARBA00005336"/>
    </source>
</evidence>
<feature type="chain" id="PRO_5047304008" description="beta-N-acetylhexosaminidase" evidence="7">
    <location>
        <begin position="24"/>
        <end position="454"/>
    </location>
</feature>
<comment type="similarity">
    <text evidence="2">Belongs to the glycosyl hydrolase 3 family.</text>
</comment>
<dbReference type="EC" id="3.2.1.52" evidence="3"/>
<evidence type="ECO:0000256" key="3">
    <source>
        <dbReference type="ARBA" id="ARBA00012663"/>
    </source>
</evidence>
<feature type="signal peptide" evidence="7">
    <location>
        <begin position="1"/>
        <end position="23"/>
    </location>
</feature>
<dbReference type="PROSITE" id="PS51257">
    <property type="entry name" value="PROKAR_LIPOPROTEIN"/>
    <property type="match status" value="1"/>
</dbReference>